<evidence type="ECO:0000313" key="2">
    <source>
        <dbReference type="EMBL" id="KYM79553.1"/>
    </source>
</evidence>
<sequence length="73" mass="8503">MPSSTVSNSHPVANHERFTANLRRRQRVDAASSPQDSTSTSRRHARFRVQLQTRPVLHHRSKRACAYTRFLFQ</sequence>
<keyword evidence="3" id="KW-1185">Reference proteome</keyword>
<reference evidence="2 3" key="1">
    <citation type="submission" date="2015-09" db="EMBL/GenBank/DDBJ databases">
        <title>Atta colombica WGS genome.</title>
        <authorList>
            <person name="Nygaard S."/>
            <person name="Hu H."/>
            <person name="Boomsma J."/>
            <person name="Zhang G."/>
        </authorList>
    </citation>
    <scope>NUCLEOTIDE SEQUENCE [LARGE SCALE GENOMIC DNA]</scope>
    <source>
        <strain evidence="2">Treedump-2</strain>
        <tissue evidence="2">Whole body</tissue>
    </source>
</reference>
<dbReference type="EMBL" id="KQ976598">
    <property type="protein sequence ID" value="KYM79553.1"/>
    <property type="molecule type" value="Genomic_DNA"/>
</dbReference>
<evidence type="ECO:0000313" key="3">
    <source>
        <dbReference type="Proteomes" id="UP000078540"/>
    </source>
</evidence>
<organism evidence="2 3">
    <name type="scientific">Atta colombica</name>
    <dbReference type="NCBI Taxonomy" id="520822"/>
    <lineage>
        <taxon>Eukaryota</taxon>
        <taxon>Metazoa</taxon>
        <taxon>Ecdysozoa</taxon>
        <taxon>Arthropoda</taxon>
        <taxon>Hexapoda</taxon>
        <taxon>Insecta</taxon>
        <taxon>Pterygota</taxon>
        <taxon>Neoptera</taxon>
        <taxon>Endopterygota</taxon>
        <taxon>Hymenoptera</taxon>
        <taxon>Apocrita</taxon>
        <taxon>Aculeata</taxon>
        <taxon>Formicoidea</taxon>
        <taxon>Formicidae</taxon>
        <taxon>Myrmicinae</taxon>
        <taxon>Atta</taxon>
    </lineage>
</organism>
<proteinExistence type="predicted"/>
<protein>
    <submittedName>
        <fullName evidence="2">Uncharacterized protein</fullName>
    </submittedName>
</protein>
<dbReference type="Proteomes" id="UP000078540">
    <property type="component" value="Unassembled WGS sequence"/>
</dbReference>
<dbReference type="AlphaFoldDB" id="A0A195B4X4"/>
<name>A0A195B4X4_9HYME</name>
<feature type="compositionally biased region" description="Polar residues" evidence="1">
    <location>
        <begin position="1"/>
        <end position="11"/>
    </location>
</feature>
<evidence type="ECO:0000256" key="1">
    <source>
        <dbReference type="SAM" id="MobiDB-lite"/>
    </source>
</evidence>
<feature type="region of interest" description="Disordered" evidence="1">
    <location>
        <begin position="1"/>
        <end position="44"/>
    </location>
</feature>
<accession>A0A195B4X4</accession>
<gene>
    <name evidence="2" type="ORF">ALC53_09992</name>
</gene>